<name>A0AAE3L466_9FIRM</name>
<dbReference type="InterPro" id="IPR036928">
    <property type="entry name" value="AS_sf"/>
</dbReference>
<protein>
    <submittedName>
        <fullName evidence="2">Amidase family protein</fullName>
    </submittedName>
</protein>
<dbReference type="PANTHER" id="PTHR42678:SF5">
    <property type="entry name" value="GLUTAMYL-TRNA(GLN) AMIDOTRANSFERASE SUBUNIT A"/>
    <property type="match status" value="1"/>
</dbReference>
<sequence length="495" mass="53522">MNNKIDGFTLQEATIASVHKAMEDGKLTCRQLVEMYIERIDAYDQKGPAINSVILVNPKALEIADEMDKKFKESGFTGPLHGIPVLLKDNVDTGDMPTTAGSLSLEGVTPEDDAFITRKFKEAGALILAKVNLHEFAVWGETVSSILGQSLNPYDLTRTPGGSSGGTGAAIAANFGLVGIGTDTINSIRSPASACNLVGFRPTVGLVSGDGIVPYSFTQDTAGPIARTVEDAAKVLDVIAGYDQADSATAWSMGRIPKSYTEYLKVDGLKGKRIGVLKSFFGKEQHHQEVNELVLNSLKEMEKQGATLVDIEENIDADDLIKNVSVHLHDLKTHLGVYLKNLGELSQVHSLEEVIASGKYHEGIEENIKYAQTLDVGTPEYNQRLVKRTTLQTKVMDLMAKLDLDAIAYPHQKRLVVPTGEPQADRNGVLGAVTGFPAFSLPAGFTKPKKTAPMGVPVGIEILGRQFDEPTLVEIAYGFEQATHYRKAPMSTPDL</sequence>
<accession>A0AAE3L466</accession>
<dbReference type="PANTHER" id="PTHR42678">
    <property type="entry name" value="AMIDASE"/>
    <property type="match status" value="1"/>
</dbReference>
<comment type="caution">
    <text evidence="2">The sequence shown here is derived from an EMBL/GenBank/DDBJ whole genome shotgun (WGS) entry which is preliminary data.</text>
</comment>
<dbReference type="InterPro" id="IPR023631">
    <property type="entry name" value="Amidase_dom"/>
</dbReference>
<proteinExistence type="predicted"/>
<evidence type="ECO:0000313" key="2">
    <source>
        <dbReference type="EMBL" id="MCR1899508.1"/>
    </source>
</evidence>
<feature type="domain" description="Amidase" evidence="1">
    <location>
        <begin position="32"/>
        <end position="472"/>
    </location>
</feature>
<dbReference type="SUPFAM" id="SSF75304">
    <property type="entry name" value="Amidase signature (AS) enzymes"/>
    <property type="match status" value="1"/>
</dbReference>
<dbReference type="EMBL" id="JANKAS010000010">
    <property type="protein sequence ID" value="MCR1899508.1"/>
    <property type="molecule type" value="Genomic_DNA"/>
</dbReference>
<reference evidence="2" key="1">
    <citation type="submission" date="2022-07" db="EMBL/GenBank/DDBJ databases">
        <title>Enhanced cultured diversity of the mouse gut microbiota enables custom-made synthetic communities.</title>
        <authorList>
            <person name="Afrizal A."/>
        </authorList>
    </citation>
    <scope>NUCLEOTIDE SEQUENCE</scope>
    <source>
        <strain evidence="2">DSM 28593</strain>
    </source>
</reference>
<dbReference type="AlphaFoldDB" id="A0AAE3L466"/>
<gene>
    <name evidence="2" type="ORF">NSA47_10975</name>
</gene>
<evidence type="ECO:0000259" key="1">
    <source>
        <dbReference type="Pfam" id="PF01425"/>
    </source>
</evidence>
<dbReference type="Proteomes" id="UP001205748">
    <property type="component" value="Unassembled WGS sequence"/>
</dbReference>
<organism evidence="2 3">
    <name type="scientific">Irregularibacter muris</name>
    <dbReference type="NCBI Taxonomy" id="1796619"/>
    <lineage>
        <taxon>Bacteria</taxon>
        <taxon>Bacillati</taxon>
        <taxon>Bacillota</taxon>
        <taxon>Clostridia</taxon>
        <taxon>Eubacteriales</taxon>
        <taxon>Eubacteriaceae</taxon>
        <taxon>Irregularibacter</taxon>
    </lineage>
</organism>
<keyword evidence="3" id="KW-1185">Reference proteome</keyword>
<dbReference type="RefSeq" id="WP_257531953.1">
    <property type="nucleotide sequence ID" value="NZ_JANKAS010000010.1"/>
</dbReference>
<evidence type="ECO:0000313" key="3">
    <source>
        <dbReference type="Proteomes" id="UP001205748"/>
    </source>
</evidence>
<dbReference type="Pfam" id="PF01425">
    <property type="entry name" value="Amidase"/>
    <property type="match status" value="1"/>
</dbReference>
<dbReference type="Gene3D" id="3.90.1300.10">
    <property type="entry name" value="Amidase signature (AS) domain"/>
    <property type="match status" value="1"/>
</dbReference>